<feature type="compositionally biased region" description="Low complexity" evidence="1">
    <location>
        <begin position="135"/>
        <end position="146"/>
    </location>
</feature>
<sequence>MKVNYNIQKEERKAMVGIVGKAVSEKPVYCGAPTFSYKIGAFEITKDGSLCFDDATDEATVARVRTALREAGFTSENWENEACCGDTGANEPILTEAAAEEPTAVDAAEVEPSRTETVADEPTAVETEADEQLQPETSAETAPTEEAMAEADEDSLSISLPRSLFTETALQNLDALLLSKGRLIRHAFDIREATYTLTDDRITFAWLHGTITDETAKAYAEFISKFCLMARTQKRVTAKEKIVDNEKYAFRCFLLRLGMIGSAYKESRKILLQNLTGSSAFKSGHRKGDQRHAFSE</sequence>
<protein>
    <recommendedName>
        <fullName evidence="3">Virulence protein</fullName>
    </recommendedName>
</protein>
<evidence type="ECO:0000313" key="2">
    <source>
        <dbReference type="EMBL" id="DAD99183.1"/>
    </source>
</evidence>
<evidence type="ECO:0008006" key="3">
    <source>
        <dbReference type="Google" id="ProtNLM"/>
    </source>
</evidence>
<feature type="region of interest" description="Disordered" evidence="1">
    <location>
        <begin position="101"/>
        <end position="152"/>
    </location>
</feature>
<organism evidence="2">
    <name type="scientific">Siphoviridae sp. ctsxl5</name>
    <dbReference type="NCBI Taxonomy" id="2825700"/>
    <lineage>
        <taxon>Viruses</taxon>
        <taxon>Duplodnaviria</taxon>
        <taxon>Heunggongvirae</taxon>
        <taxon>Uroviricota</taxon>
        <taxon>Caudoviricetes</taxon>
    </lineage>
</organism>
<proteinExistence type="predicted"/>
<accession>A0A8S5NXP5</accession>
<reference evidence="2" key="1">
    <citation type="journal article" date="2021" name="Proc. Natl. Acad. Sci. U.S.A.">
        <title>A Catalog of Tens of Thousands of Viruses from Human Metagenomes Reveals Hidden Associations with Chronic Diseases.</title>
        <authorList>
            <person name="Tisza M.J."/>
            <person name="Buck C.B."/>
        </authorList>
    </citation>
    <scope>NUCLEOTIDE SEQUENCE</scope>
    <source>
        <strain evidence="2">Ctsxl5</strain>
    </source>
</reference>
<dbReference type="EMBL" id="BK015277">
    <property type="protein sequence ID" value="DAD99183.1"/>
    <property type="molecule type" value="Genomic_DNA"/>
</dbReference>
<name>A0A8S5NXP5_9CAUD</name>
<evidence type="ECO:0000256" key="1">
    <source>
        <dbReference type="SAM" id="MobiDB-lite"/>
    </source>
</evidence>